<feature type="transmembrane region" description="Helical" evidence="7">
    <location>
        <begin position="192"/>
        <end position="213"/>
    </location>
</feature>
<evidence type="ECO:0000313" key="11">
    <source>
        <dbReference type="Proteomes" id="UP001597493"/>
    </source>
</evidence>
<evidence type="ECO:0000256" key="3">
    <source>
        <dbReference type="ARBA" id="ARBA00023136"/>
    </source>
</evidence>
<dbReference type="Proteomes" id="UP001597493">
    <property type="component" value="Unassembled WGS sequence"/>
</dbReference>
<name>A0ABW5QWB5_9BACL</name>
<dbReference type="CDD" id="cd06225">
    <property type="entry name" value="HAMP"/>
    <property type="match status" value="1"/>
</dbReference>
<evidence type="ECO:0000256" key="6">
    <source>
        <dbReference type="PROSITE-ProRule" id="PRU00284"/>
    </source>
</evidence>
<dbReference type="InterPro" id="IPR003660">
    <property type="entry name" value="HAMP_dom"/>
</dbReference>
<feature type="domain" description="Methyl-accepting transducer" evidence="8">
    <location>
        <begin position="287"/>
        <end position="523"/>
    </location>
</feature>
<dbReference type="Pfam" id="PF00672">
    <property type="entry name" value="HAMP"/>
    <property type="match status" value="1"/>
</dbReference>
<keyword evidence="2" id="KW-1003">Cell membrane</keyword>
<keyword evidence="7" id="KW-0812">Transmembrane</keyword>
<dbReference type="Pfam" id="PF00015">
    <property type="entry name" value="MCPsignal"/>
    <property type="match status" value="1"/>
</dbReference>
<dbReference type="Gene3D" id="6.10.340.10">
    <property type="match status" value="1"/>
</dbReference>
<dbReference type="EMBL" id="JBHUMY010000008">
    <property type="protein sequence ID" value="MFD2660480.1"/>
    <property type="molecule type" value="Genomic_DNA"/>
</dbReference>
<evidence type="ECO:0000256" key="1">
    <source>
        <dbReference type="ARBA" id="ARBA00004236"/>
    </source>
</evidence>
<dbReference type="InterPro" id="IPR035440">
    <property type="entry name" value="4HB_MCP_dom_sf"/>
</dbReference>
<organism evidence="10 11">
    <name type="scientific">Paenibacillus thailandensis</name>
    <dbReference type="NCBI Taxonomy" id="393250"/>
    <lineage>
        <taxon>Bacteria</taxon>
        <taxon>Bacillati</taxon>
        <taxon>Bacillota</taxon>
        <taxon>Bacilli</taxon>
        <taxon>Bacillales</taxon>
        <taxon>Paenibacillaceae</taxon>
        <taxon>Paenibacillus</taxon>
    </lineage>
</organism>
<comment type="similarity">
    <text evidence="5">Belongs to the methyl-accepting chemotaxis (MCP) protein family.</text>
</comment>
<feature type="domain" description="HAMP" evidence="9">
    <location>
        <begin position="215"/>
        <end position="268"/>
    </location>
</feature>
<keyword evidence="7" id="KW-1133">Transmembrane helix</keyword>
<evidence type="ECO:0000256" key="7">
    <source>
        <dbReference type="SAM" id="Phobius"/>
    </source>
</evidence>
<gene>
    <name evidence="10" type="ORF">ACFSW5_09425</name>
</gene>
<dbReference type="Gene3D" id="1.10.287.950">
    <property type="entry name" value="Methyl-accepting chemotaxis protein"/>
    <property type="match status" value="1"/>
</dbReference>
<proteinExistence type="inferred from homology"/>
<dbReference type="SUPFAM" id="SSF58104">
    <property type="entry name" value="Methyl-accepting chemotaxis protein (MCP) signaling domain"/>
    <property type="match status" value="1"/>
</dbReference>
<dbReference type="CDD" id="cd11386">
    <property type="entry name" value="MCP_signal"/>
    <property type="match status" value="1"/>
</dbReference>
<dbReference type="SMART" id="SM00304">
    <property type="entry name" value="HAMP"/>
    <property type="match status" value="2"/>
</dbReference>
<dbReference type="RefSeq" id="WP_379271894.1">
    <property type="nucleotide sequence ID" value="NZ_JBHUGT010000033.1"/>
</dbReference>
<dbReference type="Pfam" id="PF12729">
    <property type="entry name" value="4HB_MCP_1"/>
    <property type="match status" value="1"/>
</dbReference>
<evidence type="ECO:0000256" key="5">
    <source>
        <dbReference type="ARBA" id="ARBA00029447"/>
    </source>
</evidence>
<dbReference type="PANTHER" id="PTHR32089:SF112">
    <property type="entry name" value="LYSOZYME-LIKE PROTEIN-RELATED"/>
    <property type="match status" value="1"/>
</dbReference>
<comment type="caution">
    <text evidence="10">The sequence shown here is derived from an EMBL/GenBank/DDBJ whole genome shotgun (WGS) entry which is preliminary data.</text>
</comment>
<accession>A0ABW5QWB5</accession>
<evidence type="ECO:0000256" key="2">
    <source>
        <dbReference type="ARBA" id="ARBA00022475"/>
    </source>
</evidence>
<keyword evidence="11" id="KW-1185">Reference proteome</keyword>
<dbReference type="InterPro" id="IPR024478">
    <property type="entry name" value="HlyB_4HB_MCP"/>
</dbReference>
<sequence length="573" mass="60951">MRLRKFNLTVSQRLTASFLVILVILAANGIISFTQMGKMNENAAKISGIWLLNTQAILELNHANENLLTIQYKMIYQKDTPAQMESLKSQGEAAIAELEQIFASYRTGYTKTDDSRLYESLKSQWSIYIEGYNHLVDVLDSKGDDRQIDTAIRDSENSFNALSTYTDALIWQNQSGASDESASSRRIYNQSAIVSGIGIGVAVALIAGLLFYIRRTISVPLKKASETVRLVSEGDLQVTVPKVRTRDEIAVLMDALSGMIAMMQGAVGRMQAASAGISASAQELLAVSQENASSAEEAASLVREAAAGASEQLVSFGEIARSTEEMSTGVQRIAESSSIVSQISAEAAERSKEGAGTIEDAVRTMNAIDESIRGAAQQVEQLESHMQSIGNIINLIGNISKQTNLLALNASIEAARAGEHGKGFAVVAEEVRQLSGQTAKAVSEITETITKIKDDTLQTAASMHASREESGKGISKINEAGAAFRRIADASDDVSAKIQEVAAAAEQLAASSEQVAASVEQVMDIARRTSDISGHVAAASDKQAAAAGGIASSAGSLSEIALDMNEVVSRFKL</sequence>
<dbReference type="PROSITE" id="PS50111">
    <property type="entry name" value="CHEMOTAXIS_TRANSDUC_2"/>
    <property type="match status" value="1"/>
</dbReference>
<keyword evidence="3 7" id="KW-0472">Membrane</keyword>
<evidence type="ECO:0000313" key="10">
    <source>
        <dbReference type="EMBL" id="MFD2660480.1"/>
    </source>
</evidence>
<comment type="subcellular location">
    <subcellularLocation>
        <location evidence="1">Cell membrane</location>
    </subcellularLocation>
</comment>
<protein>
    <submittedName>
        <fullName evidence="10">Methyl-accepting chemotaxis protein</fullName>
    </submittedName>
</protein>
<dbReference type="SMART" id="SM00283">
    <property type="entry name" value="MA"/>
    <property type="match status" value="1"/>
</dbReference>
<keyword evidence="4 6" id="KW-0807">Transducer</keyword>
<dbReference type="PROSITE" id="PS50885">
    <property type="entry name" value="HAMP"/>
    <property type="match status" value="1"/>
</dbReference>
<evidence type="ECO:0000259" key="9">
    <source>
        <dbReference type="PROSITE" id="PS50885"/>
    </source>
</evidence>
<dbReference type="SUPFAM" id="SSF47170">
    <property type="entry name" value="Aspartate receptor, ligand-binding domain"/>
    <property type="match status" value="1"/>
</dbReference>
<evidence type="ECO:0000256" key="4">
    <source>
        <dbReference type="ARBA" id="ARBA00023224"/>
    </source>
</evidence>
<evidence type="ECO:0000259" key="8">
    <source>
        <dbReference type="PROSITE" id="PS50111"/>
    </source>
</evidence>
<dbReference type="PANTHER" id="PTHR32089">
    <property type="entry name" value="METHYL-ACCEPTING CHEMOTAXIS PROTEIN MCPB"/>
    <property type="match status" value="1"/>
</dbReference>
<dbReference type="InterPro" id="IPR004089">
    <property type="entry name" value="MCPsignal_dom"/>
</dbReference>
<reference evidence="11" key="1">
    <citation type="journal article" date="2019" name="Int. J. Syst. Evol. Microbiol.">
        <title>The Global Catalogue of Microorganisms (GCM) 10K type strain sequencing project: providing services to taxonomists for standard genome sequencing and annotation.</title>
        <authorList>
            <consortium name="The Broad Institute Genomics Platform"/>
            <consortium name="The Broad Institute Genome Sequencing Center for Infectious Disease"/>
            <person name="Wu L."/>
            <person name="Ma J."/>
        </authorList>
    </citation>
    <scope>NUCLEOTIDE SEQUENCE [LARGE SCALE GENOMIC DNA]</scope>
    <source>
        <strain evidence="11">TISTR 1827</strain>
    </source>
</reference>